<reference evidence="5" key="1">
    <citation type="submission" date="2016-05" db="EMBL/GenBank/DDBJ databases">
        <authorList>
            <person name="Naeem Raeece"/>
        </authorList>
    </citation>
    <scope>NUCLEOTIDE SEQUENCE [LARGE SCALE GENOMIC DNA]</scope>
</reference>
<dbReference type="PANTHER" id="PTHR21531:SF0">
    <property type="entry name" value="PROTEIN LTV1 HOMOLOG"/>
    <property type="match status" value="1"/>
</dbReference>
<evidence type="ECO:0000313" key="5">
    <source>
        <dbReference type="Proteomes" id="UP000078560"/>
    </source>
</evidence>
<feature type="region of interest" description="Disordered" evidence="3">
    <location>
        <begin position="442"/>
        <end position="464"/>
    </location>
</feature>
<dbReference type="Proteomes" id="UP000078560">
    <property type="component" value="Unassembled WGS sequence"/>
</dbReference>
<accession>A0A1A8VMQ0</accession>
<dbReference type="PANTHER" id="PTHR21531">
    <property type="entry name" value="LOW-TEMPERATURE VIABILITY PROTEIN LTV1-RELATED"/>
    <property type="match status" value="1"/>
</dbReference>
<feature type="compositionally biased region" description="Basic and acidic residues" evidence="3">
    <location>
        <begin position="337"/>
        <end position="353"/>
    </location>
</feature>
<feature type="region of interest" description="Disordered" evidence="3">
    <location>
        <begin position="326"/>
        <end position="361"/>
    </location>
</feature>
<gene>
    <name evidence="4" type="ORF">POVCU2_0006050</name>
</gene>
<evidence type="ECO:0000256" key="3">
    <source>
        <dbReference type="SAM" id="MobiDB-lite"/>
    </source>
</evidence>
<protein>
    <submittedName>
        <fullName evidence="4">Uncharacterized protein</fullName>
    </submittedName>
</protein>
<dbReference type="GO" id="GO:0042274">
    <property type="term" value="P:ribosomal small subunit biogenesis"/>
    <property type="evidence" value="ECO:0007669"/>
    <property type="project" value="InterPro"/>
</dbReference>
<dbReference type="GO" id="GO:0030688">
    <property type="term" value="C:preribosome, small subunit precursor"/>
    <property type="evidence" value="ECO:0007669"/>
    <property type="project" value="TreeGrafter"/>
</dbReference>
<comment type="similarity">
    <text evidence="1">Belongs to the LTV1 family.</text>
</comment>
<dbReference type="GO" id="GO:0005829">
    <property type="term" value="C:cytosol"/>
    <property type="evidence" value="ECO:0007669"/>
    <property type="project" value="TreeGrafter"/>
</dbReference>
<dbReference type="GO" id="GO:0005634">
    <property type="term" value="C:nucleus"/>
    <property type="evidence" value="ECO:0007669"/>
    <property type="project" value="TreeGrafter"/>
</dbReference>
<evidence type="ECO:0000256" key="1">
    <source>
        <dbReference type="ARBA" id="ARBA00009078"/>
    </source>
</evidence>
<feature type="compositionally biased region" description="Basic and acidic residues" evidence="3">
    <location>
        <begin position="508"/>
        <end position="531"/>
    </location>
</feature>
<evidence type="ECO:0000256" key="2">
    <source>
        <dbReference type="SAM" id="Coils"/>
    </source>
</evidence>
<proteinExistence type="inferred from homology"/>
<dbReference type="AlphaFoldDB" id="A0A1A8VMQ0"/>
<dbReference type="InterPro" id="IPR007307">
    <property type="entry name" value="Ltv1"/>
</dbReference>
<evidence type="ECO:0000313" key="4">
    <source>
        <dbReference type="EMBL" id="SBS80578.1"/>
    </source>
</evidence>
<dbReference type="GO" id="GO:0000056">
    <property type="term" value="P:ribosomal small subunit export from nucleus"/>
    <property type="evidence" value="ECO:0007669"/>
    <property type="project" value="TreeGrafter"/>
</dbReference>
<name>A0A1A8VMQ0_PLAOA</name>
<feature type="coiled-coil region" evidence="2">
    <location>
        <begin position="551"/>
        <end position="598"/>
    </location>
</feature>
<feature type="region of interest" description="Disordered" evidence="3">
    <location>
        <begin position="506"/>
        <end position="537"/>
    </location>
</feature>
<keyword evidence="2" id="KW-0175">Coiled coil</keyword>
<sequence>MEEERKMLKNLYKEELQNAGSFVRAIVAAFIKRKRCSAKTLVKKSILSLPFSPRANMKCKKKVTFCEPETSDNVHNEKREFSQTCCNKADGVVEVGEVGEESSSNTLTEEDLAFLLKNFNPLDFGIKEKLTESEKKILIREIYGKRRETTSPTGNDKKEGEKKKNFKKDIIIKEVVCPENDKECGNVNLKNGKKKKKKKKKEREEGDNLEYLDGDCYFPNDGYNYEQHLKPISTNFVEIKVNTKTKRENDIFDVKPTDEEEKELFKTFEEDAYDELNDNFIFEAQNVEAVEQLEVDTKLIWGNPDPLFFIGCKDDVSTEGLLPQMGNAEDVSSGEEEDRKCGSSPHNGEHIMFDGKQFPSNIIPETEKQRDEEKNENKATYLKLSDFVKHELKKEDGKNTEEIKKIMKKKKEKNGKIPLDNLFGHMNKECKQKIMQIVNIQKEENASNDRESSSTSESQEHTDSYDCETILTTKTNTTNHPCKLAIPKKICATTIPSSAFCGIGGKLGKREGQAQRGKSSSEIKSTSELKSTKGTSTDGLNLERYQVFENVKTIREKNETAEEKRERKKSVKEAQRLNRKLKKENSQLMKNEKKLMTKKNNPFDIRDNVKYVKLSSSDSVRCISVISSVQRPKGTCNERKRMSREI</sequence>
<organism evidence="4 5">
    <name type="scientific">Plasmodium ovale curtisi</name>
    <dbReference type="NCBI Taxonomy" id="864141"/>
    <lineage>
        <taxon>Eukaryota</taxon>
        <taxon>Sar</taxon>
        <taxon>Alveolata</taxon>
        <taxon>Apicomplexa</taxon>
        <taxon>Aconoidasida</taxon>
        <taxon>Haemosporida</taxon>
        <taxon>Plasmodiidae</taxon>
        <taxon>Plasmodium</taxon>
        <taxon>Plasmodium (Plasmodium)</taxon>
    </lineage>
</organism>
<dbReference type="EMBL" id="FLQU01000085">
    <property type="protein sequence ID" value="SBS80578.1"/>
    <property type="molecule type" value="Genomic_DNA"/>
</dbReference>